<evidence type="ECO:0000256" key="2">
    <source>
        <dbReference type="SAM" id="MobiDB-lite"/>
    </source>
</evidence>
<name>A0A919TYM7_9CELL</name>
<dbReference type="PROSITE" id="PS52006">
    <property type="entry name" value="GH64"/>
    <property type="match status" value="1"/>
</dbReference>
<dbReference type="CDD" id="cd23451">
    <property type="entry name" value="beta-trefoil_Ricin_laminarinase"/>
    <property type="match status" value="1"/>
</dbReference>
<dbReference type="Gene3D" id="2.80.10.50">
    <property type="match status" value="2"/>
</dbReference>
<dbReference type="Gene3D" id="3.30.920.50">
    <property type="entry name" value="Beta-1,3-glucanase, C-terminal domain"/>
    <property type="match status" value="1"/>
</dbReference>
<dbReference type="SUPFAM" id="SSF50370">
    <property type="entry name" value="Ricin B-like lectins"/>
    <property type="match status" value="1"/>
</dbReference>
<dbReference type="Pfam" id="PF16483">
    <property type="entry name" value="Glyco_hydro_64"/>
    <property type="match status" value="1"/>
</dbReference>
<dbReference type="InterPro" id="IPR037398">
    <property type="entry name" value="Glyco_hydro_64_fam"/>
</dbReference>
<feature type="compositionally biased region" description="Gly residues" evidence="2">
    <location>
        <begin position="389"/>
        <end position="410"/>
    </location>
</feature>
<dbReference type="InterPro" id="IPR032477">
    <property type="entry name" value="Glyco_hydro_64"/>
</dbReference>
<proteinExistence type="inferred from homology"/>
<keyword evidence="1" id="KW-0326">Glycosidase</keyword>
<accession>A0A919TYM7</accession>
<dbReference type="PROSITE" id="PS50231">
    <property type="entry name" value="RICIN_B_LECTIN"/>
    <property type="match status" value="1"/>
</dbReference>
<keyword evidence="6" id="KW-1185">Reference proteome</keyword>
<feature type="signal peptide" evidence="3">
    <location>
        <begin position="1"/>
        <end position="24"/>
    </location>
</feature>
<gene>
    <name evidence="5" type="ORF">Cch01nite_06070</name>
</gene>
<dbReference type="SMART" id="SM00458">
    <property type="entry name" value="RICIN"/>
    <property type="match status" value="1"/>
</dbReference>
<evidence type="ECO:0000256" key="1">
    <source>
        <dbReference type="PROSITE-ProRule" id="PRU01350"/>
    </source>
</evidence>
<dbReference type="AlphaFoldDB" id="A0A919TYM7"/>
<dbReference type="PANTHER" id="PTHR38165">
    <property type="match status" value="1"/>
</dbReference>
<protein>
    <recommendedName>
        <fullName evidence="4">GH64 domain-containing protein</fullName>
    </recommendedName>
</protein>
<dbReference type="Proteomes" id="UP000632740">
    <property type="component" value="Unassembled WGS sequence"/>
</dbReference>
<dbReference type="InterPro" id="IPR042517">
    <property type="entry name" value="Glyco_hydro_64_N_2"/>
</dbReference>
<evidence type="ECO:0000259" key="4">
    <source>
        <dbReference type="PROSITE" id="PS52006"/>
    </source>
</evidence>
<dbReference type="InterPro" id="IPR000772">
    <property type="entry name" value="Ricin_B_lectin"/>
</dbReference>
<evidence type="ECO:0000256" key="3">
    <source>
        <dbReference type="SAM" id="SignalP"/>
    </source>
</evidence>
<dbReference type="InterPro" id="IPR037176">
    <property type="entry name" value="Osmotin/thaumatin-like_sf"/>
</dbReference>
<dbReference type="GO" id="GO:0016798">
    <property type="term" value="F:hydrolase activity, acting on glycosyl bonds"/>
    <property type="evidence" value="ECO:0007669"/>
    <property type="project" value="UniProtKB-KW"/>
</dbReference>
<feature type="region of interest" description="Disordered" evidence="2">
    <location>
        <begin position="387"/>
        <end position="410"/>
    </location>
</feature>
<keyword evidence="1" id="KW-0378">Hydrolase</keyword>
<feature type="active site" description="Proton acceptor" evidence="1">
    <location>
        <position position="160"/>
    </location>
</feature>
<sequence length="540" mass="55399">MFGALGALVVAVSTAVAVAPAAQAVGPDRLPFTITNSSGRGDAVYVYVLGTNLSTGRLGYVTAGGTFTPWPAGGNPPTAAPDVAIAGPANGSSTTIQLPRGISGRVYFSLGEKLKFFLTPDGLVQPAPWSSGDANKNILFDWSELTYNDAGLWLNSSQVDMFAVPHTVTVTGASGTRKSGELVADGRDKTINGIAAQSGWANTVVRRSDGTVLRVLAPGKAAGAGLLSTTYLDAYIASAWSAYTSKTLTVVPFADQPGTKYYGRTSGTVMTFTNASGGQVAQFNRPSSADVWGCDGALLAPNDTVVGPIARTLCAALNRGTLGTIDTQPSTDASQFYKSNPADQYARIVHENMKDGKAYAFAFDDVGNFESLVNDGSPSAAGLVIQPFSGGGGGSTGGDTGTGGGGTGGGDVTAGSITNANGMCLDNNAQNTSNGNKVQIWDCNGTVAQKWTFKEAGSTLRVQGKCLDVAGGDTGNGTKVQLYDCNGTGAQVWLPQSNGSYKNPQSGRCLDNPGASTTKGTQVQIWDCNGNGAQKWTLHS</sequence>
<dbReference type="InterPro" id="IPR035992">
    <property type="entry name" value="Ricin_B-like_lectins"/>
</dbReference>
<dbReference type="Pfam" id="PF00652">
    <property type="entry name" value="Ricin_B_lectin"/>
    <property type="match status" value="1"/>
</dbReference>
<evidence type="ECO:0000313" key="5">
    <source>
        <dbReference type="EMBL" id="GIG19883.1"/>
    </source>
</evidence>
<organism evidence="5 6">
    <name type="scientific">Cellulomonas chitinilytica</name>
    <dbReference type="NCBI Taxonomy" id="398759"/>
    <lineage>
        <taxon>Bacteria</taxon>
        <taxon>Bacillati</taxon>
        <taxon>Actinomycetota</taxon>
        <taxon>Actinomycetes</taxon>
        <taxon>Micrococcales</taxon>
        <taxon>Cellulomonadaceae</taxon>
        <taxon>Cellulomonas</taxon>
    </lineage>
</organism>
<dbReference type="GO" id="GO:0030246">
    <property type="term" value="F:carbohydrate binding"/>
    <property type="evidence" value="ECO:0007669"/>
    <property type="project" value="UniProtKB-UniRule"/>
</dbReference>
<keyword evidence="3" id="KW-0732">Signal</keyword>
<dbReference type="PANTHER" id="PTHR38165:SF1">
    <property type="entry name" value="GLUCANASE B"/>
    <property type="match status" value="1"/>
</dbReference>
<comment type="similarity">
    <text evidence="1">Belongs to the glycosyl hydrolase 64 family.</text>
</comment>
<evidence type="ECO:0000313" key="6">
    <source>
        <dbReference type="Proteomes" id="UP000632740"/>
    </source>
</evidence>
<dbReference type="Gene3D" id="2.60.110.10">
    <property type="entry name" value="Thaumatin"/>
    <property type="match status" value="1"/>
</dbReference>
<feature type="domain" description="GH64" evidence="4">
    <location>
        <begin position="27"/>
        <end position="387"/>
    </location>
</feature>
<comment type="caution">
    <text evidence="5">The sequence shown here is derived from an EMBL/GenBank/DDBJ whole genome shotgun (WGS) entry which is preliminary data.</text>
</comment>
<reference evidence="5" key="1">
    <citation type="submission" date="2021-01" db="EMBL/GenBank/DDBJ databases">
        <title>Whole genome shotgun sequence of Cellulomonas chitinilytica NBRC 110799.</title>
        <authorList>
            <person name="Komaki H."/>
            <person name="Tamura T."/>
        </authorList>
    </citation>
    <scope>NUCLEOTIDE SEQUENCE</scope>
    <source>
        <strain evidence="5">NBRC 110799</strain>
    </source>
</reference>
<feature type="chain" id="PRO_5037526960" description="GH64 domain-containing protein" evidence="3">
    <location>
        <begin position="25"/>
        <end position="540"/>
    </location>
</feature>
<feature type="active site" description="Proton donor" evidence="1">
    <location>
        <position position="144"/>
    </location>
</feature>
<dbReference type="EMBL" id="BONK01000002">
    <property type="protein sequence ID" value="GIG19883.1"/>
    <property type="molecule type" value="Genomic_DNA"/>
</dbReference>